<reference evidence="2 3" key="1">
    <citation type="journal article" date="2019" name="Sci. Rep.">
        <title>Comparative genomics of chytrid fungi reveal insights into the obligate biotrophic and pathogenic lifestyle of Synchytrium endobioticum.</title>
        <authorList>
            <person name="van de Vossenberg B.T.L.H."/>
            <person name="Warris S."/>
            <person name="Nguyen H.D.T."/>
            <person name="van Gent-Pelzer M.P.E."/>
            <person name="Joly D.L."/>
            <person name="van de Geest H.C."/>
            <person name="Bonants P.J.M."/>
            <person name="Smith D.S."/>
            <person name="Levesque C.A."/>
            <person name="van der Lee T.A.J."/>
        </authorList>
    </citation>
    <scope>NUCLEOTIDE SEQUENCE [LARGE SCALE GENOMIC DNA]</scope>
    <source>
        <strain evidence="2 3">CBS 809.83</strain>
    </source>
</reference>
<dbReference type="PROSITE" id="PS50053">
    <property type="entry name" value="UBIQUITIN_2"/>
    <property type="match status" value="1"/>
</dbReference>
<evidence type="ECO:0000313" key="2">
    <source>
        <dbReference type="EMBL" id="TPX55139.1"/>
    </source>
</evidence>
<organism evidence="2 3">
    <name type="scientific">Powellomyces hirtus</name>
    <dbReference type="NCBI Taxonomy" id="109895"/>
    <lineage>
        <taxon>Eukaryota</taxon>
        <taxon>Fungi</taxon>
        <taxon>Fungi incertae sedis</taxon>
        <taxon>Chytridiomycota</taxon>
        <taxon>Chytridiomycota incertae sedis</taxon>
        <taxon>Chytridiomycetes</taxon>
        <taxon>Spizellomycetales</taxon>
        <taxon>Powellomycetaceae</taxon>
        <taxon>Powellomyces</taxon>
    </lineage>
</organism>
<gene>
    <name evidence="2" type="ORF">PhCBS80983_g05563</name>
</gene>
<dbReference type="Gene3D" id="3.10.20.90">
    <property type="entry name" value="Phosphatidylinositol 3-kinase Catalytic Subunit, Chain A, domain 1"/>
    <property type="match status" value="1"/>
</dbReference>
<dbReference type="PANTHER" id="PTHR10666">
    <property type="entry name" value="UBIQUITIN"/>
    <property type="match status" value="1"/>
</dbReference>
<dbReference type="InterPro" id="IPR050158">
    <property type="entry name" value="Ubiquitin_ubiquitin-like"/>
</dbReference>
<sequence>MANLQEYRSLYRNCNQKLAGTLITRLQQLSPGLKKVAACRHVDEYFRFLFLKTRHQDWDAKLLSPGPVVDVVWHQHVLDTKRYLEDTKTLCGNEVHHDPDGGNSNIDRSRRYKACLALYEVHFKISPPQEFWPRETEVAPTPSLHTESPETARANHPMPTKRAMPPEFHEQAGAPCGISSKKQKMTEQIFVRKVKETTDALEVDLTTATVSDLRTAIDAAGLGPAEKQRIVFDGQRLEDSRKLADYDIQKESTLYLVSGSAGC</sequence>
<dbReference type="SMART" id="SM00213">
    <property type="entry name" value="UBQ"/>
    <property type="match status" value="1"/>
</dbReference>
<dbReference type="InterPro" id="IPR029071">
    <property type="entry name" value="Ubiquitin-like_domsf"/>
</dbReference>
<dbReference type="Proteomes" id="UP000318582">
    <property type="component" value="Unassembled WGS sequence"/>
</dbReference>
<protein>
    <recommendedName>
        <fullName evidence="1">Ubiquitin-like domain-containing protein</fullName>
    </recommendedName>
</protein>
<dbReference type="Pfam" id="PF00240">
    <property type="entry name" value="ubiquitin"/>
    <property type="match status" value="1"/>
</dbReference>
<evidence type="ECO:0000259" key="1">
    <source>
        <dbReference type="PROSITE" id="PS50053"/>
    </source>
</evidence>
<comment type="caution">
    <text evidence="2">The sequence shown here is derived from an EMBL/GenBank/DDBJ whole genome shotgun (WGS) entry which is preliminary data.</text>
</comment>
<dbReference type="EMBL" id="QEAQ01000125">
    <property type="protein sequence ID" value="TPX55139.1"/>
    <property type="molecule type" value="Genomic_DNA"/>
</dbReference>
<name>A0A507DTQ9_9FUNG</name>
<dbReference type="SUPFAM" id="SSF54236">
    <property type="entry name" value="Ubiquitin-like"/>
    <property type="match status" value="1"/>
</dbReference>
<dbReference type="STRING" id="109895.A0A507DTQ9"/>
<dbReference type="InterPro" id="IPR000626">
    <property type="entry name" value="Ubiquitin-like_dom"/>
</dbReference>
<feature type="domain" description="Ubiquitin-like" evidence="1">
    <location>
        <begin position="187"/>
        <end position="257"/>
    </location>
</feature>
<dbReference type="PRINTS" id="PR00348">
    <property type="entry name" value="UBIQUITIN"/>
</dbReference>
<dbReference type="AlphaFoldDB" id="A0A507DTQ9"/>
<evidence type="ECO:0000313" key="3">
    <source>
        <dbReference type="Proteomes" id="UP000318582"/>
    </source>
</evidence>
<proteinExistence type="predicted"/>
<keyword evidence="3" id="KW-1185">Reference proteome</keyword>
<accession>A0A507DTQ9</accession>
<dbReference type="InterPro" id="IPR019956">
    <property type="entry name" value="Ubiquitin_dom"/>
</dbReference>